<dbReference type="AlphaFoldDB" id="A0A8H3URT0"/>
<feature type="compositionally biased region" description="Low complexity" evidence="1">
    <location>
        <begin position="418"/>
        <end position="435"/>
    </location>
</feature>
<dbReference type="OrthoDB" id="10303575at2759"/>
<sequence length="435" mass="49596">MTMNLSVYNESDPLWRAFPDVYTPRLQLFKRQEPCGMEYIDNIDVVTTWKGLSSSEIAKELLFWENALQNAICSTVEAWLVEKLKSTGIVLNFDGKSTLPHWELDYVLSYISKWSDRTVPCKLQRLVDEMLLEYECSNQVLPWLVHLGAEDVHIALENYICTHTCFRHTTSTRCMLVSFASQAVNEHLQVFATVKSRPHYLRMDHSLSPPGITFDQAIPDSLTPLYHTDLQVTPDFYQNVYHCSVRTYFPGGVIFERLFRFIAYLSAAGETPEYIPDWLIEARRTAQELKEDLHRVHGLPIKLREVSINSTRVQDAANEPEPPTTFEDNLFVGKSINEANTDVFDEIAGHKQGHSSTIDLQTSILDEYLVGSVRDEEHDDEDMSFVGPDSPEIIICQMEELQEQFGRLELQLKASLHSTTSGSRRTSSGASCSTK</sequence>
<evidence type="ECO:0000313" key="4">
    <source>
        <dbReference type="EMBL" id="KAE9982711.1"/>
    </source>
</evidence>
<gene>
    <name evidence="2" type="ORF">BLS_002765</name>
    <name evidence="3" type="ORF">EG327_008426</name>
    <name evidence="4" type="ORF">EG328_010704</name>
</gene>
<evidence type="ECO:0000313" key="2">
    <source>
        <dbReference type="EMBL" id="KAE9975071.1"/>
    </source>
</evidence>
<reference evidence="3 6" key="1">
    <citation type="submission" date="2019-07" db="EMBL/GenBank/DDBJ databases">
        <title>Venturia inaequalis Genome Resource.</title>
        <authorList>
            <person name="Lichtner F.J."/>
        </authorList>
    </citation>
    <scope>NUCLEOTIDE SEQUENCE [LARGE SCALE GENOMIC DNA]</scope>
    <source>
        <strain evidence="4 5">120213</strain>
        <strain evidence="2">Bline_iso_100314</strain>
        <strain evidence="3 6">DMI_063113</strain>
    </source>
</reference>
<organism evidence="3 6">
    <name type="scientific">Venturia inaequalis</name>
    <name type="common">Apple scab fungus</name>
    <dbReference type="NCBI Taxonomy" id="5025"/>
    <lineage>
        <taxon>Eukaryota</taxon>
        <taxon>Fungi</taxon>
        <taxon>Dikarya</taxon>
        <taxon>Ascomycota</taxon>
        <taxon>Pezizomycotina</taxon>
        <taxon>Dothideomycetes</taxon>
        <taxon>Pleosporomycetidae</taxon>
        <taxon>Venturiales</taxon>
        <taxon>Venturiaceae</taxon>
        <taxon>Venturia</taxon>
    </lineage>
</organism>
<dbReference type="Proteomes" id="UP000490939">
    <property type="component" value="Unassembled WGS sequence"/>
</dbReference>
<dbReference type="EMBL" id="WNWS01000072">
    <property type="protein sequence ID" value="KAE9982711.1"/>
    <property type="molecule type" value="Genomic_DNA"/>
</dbReference>
<proteinExistence type="predicted"/>
<evidence type="ECO:0000313" key="3">
    <source>
        <dbReference type="EMBL" id="KAE9975526.1"/>
    </source>
</evidence>
<comment type="caution">
    <text evidence="3">The sequence shown here is derived from an EMBL/GenBank/DDBJ whole genome shotgun (WGS) entry which is preliminary data.</text>
</comment>
<protein>
    <submittedName>
        <fullName evidence="3">Uncharacterized protein</fullName>
    </submittedName>
</protein>
<feature type="region of interest" description="Disordered" evidence="1">
    <location>
        <begin position="416"/>
        <end position="435"/>
    </location>
</feature>
<name>A0A8H3URT0_VENIN</name>
<keyword evidence="6" id="KW-1185">Reference proteome</keyword>
<accession>A0A8H3URT0</accession>
<dbReference type="Proteomes" id="UP000447873">
    <property type="component" value="Unassembled WGS sequence"/>
</dbReference>
<evidence type="ECO:0000313" key="5">
    <source>
        <dbReference type="Proteomes" id="UP000447873"/>
    </source>
</evidence>
<evidence type="ECO:0000256" key="1">
    <source>
        <dbReference type="SAM" id="MobiDB-lite"/>
    </source>
</evidence>
<dbReference type="Proteomes" id="UP000433883">
    <property type="component" value="Unassembled WGS sequence"/>
</dbReference>
<dbReference type="EMBL" id="WNWQ01000187">
    <property type="protein sequence ID" value="KAE9975071.1"/>
    <property type="molecule type" value="Genomic_DNA"/>
</dbReference>
<dbReference type="EMBL" id="WNWR01000526">
    <property type="protein sequence ID" value="KAE9975526.1"/>
    <property type="molecule type" value="Genomic_DNA"/>
</dbReference>
<evidence type="ECO:0000313" key="6">
    <source>
        <dbReference type="Proteomes" id="UP000490939"/>
    </source>
</evidence>